<accession>A2EUN8</accession>
<reference evidence="1" key="2">
    <citation type="journal article" date="2007" name="Science">
        <title>Draft genome sequence of the sexually transmitted pathogen Trichomonas vaginalis.</title>
        <authorList>
            <person name="Carlton J.M."/>
            <person name="Hirt R.P."/>
            <person name="Silva J.C."/>
            <person name="Delcher A.L."/>
            <person name="Schatz M."/>
            <person name="Zhao Q."/>
            <person name="Wortman J.R."/>
            <person name="Bidwell S.L."/>
            <person name="Alsmark U.C.M."/>
            <person name="Besteiro S."/>
            <person name="Sicheritz-Ponten T."/>
            <person name="Noel C.J."/>
            <person name="Dacks J.B."/>
            <person name="Foster P.G."/>
            <person name="Simillion C."/>
            <person name="Van de Peer Y."/>
            <person name="Miranda-Saavedra D."/>
            <person name="Barton G.J."/>
            <person name="Westrop G.D."/>
            <person name="Mueller S."/>
            <person name="Dessi D."/>
            <person name="Fiori P.L."/>
            <person name="Ren Q."/>
            <person name="Paulsen I."/>
            <person name="Zhang H."/>
            <person name="Bastida-Corcuera F.D."/>
            <person name="Simoes-Barbosa A."/>
            <person name="Brown M.T."/>
            <person name="Hayes R.D."/>
            <person name="Mukherjee M."/>
            <person name="Okumura C.Y."/>
            <person name="Schneider R."/>
            <person name="Smith A.J."/>
            <person name="Vanacova S."/>
            <person name="Villalvazo M."/>
            <person name="Haas B.J."/>
            <person name="Pertea M."/>
            <person name="Feldblyum T.V."/>
            <person name="Utterback T.R."/>
            <person name="Shu C.L."/>
            <person name="Osoegawa K."/>
            <person name="de Jong P.J."/>
            <person name="Hrdy I."/>
            <person name="Horvathova L."/>
            <person name="Zubacova Z."/>
            <person name="Dolezal P."/>
            <person name="Malik S.B."/>
            <person name="Logsdon J.M. Jr."/>
            <person name="Henze K."/>
            <person name="Gupta A."/>
            <person name="Wang C.C."/>
            <person name="Dunne R.L."/>
            <person name="Upcroft J.A."/>
            <person name="Upcroft P."/>
            <person name="White O."/>
            <person name="Salzberg S.L."/>
            <person name="Tang P."/>
            <person name="Chiu C.-H."/>
            <person name="Lee Y.-S."/>
            <person name="Embley T.M."/>
            <person name="Coombs G.H."/>
            <person name="Mottram J.C."/>
            <person name="Tachezy J."/>
            <person name="Fraser-Liggett C.M."/>
            <person name="Johnson P.J."/>
        </authorList>
    </citation>
    <scope>NUCLEOTIDE SEQUENCE [LARGE SCALE GENOMIC DNA]</scope>
    <source>
        <strain evidence="1">G3</strain>
    </source>
</reference>
<dbReference type="Proteomes" id="UP000001542">
    <property type="component" value="Unassembled WGS sequence"/>
</dbReference>
<organism evidence="1 2">
    <name type="scientific">Trichomonas vaginalis (strain ATCC PRA-98 / G3)</name>
    <dbReference type="NCBI Taxonomy" id="412133"/>
    <lineage>
        <taxon>Eukaryota</taxon>
        <taxon>Metamonada</taxon>
        <taxon>Parabasalia</taxon>
        <taxon>Trichomonadida</taxon>
        <taxon>Trichomonadidae</taxon>
        <taxon>Trichomonas</taxon>
    </lineage>
</organism>
<evidence type="ECO:0000313" key="2">
    <source>
        <dbReference type="Proteomes" id="UP000001542"/>
    </source>
</evidence>
<dbReference type="KEGG" id="tva:4761472"/>
<dbReference type="SMR" id="A2EUN8"/>
<dbReference type="RefSeq" id="XP_001315849.1">
    <property type="nucleotide sequence ID" value="XM_001315814.1"/>
</dbReference>
<dbReference type="VEuPathDB" id="TrichDB:TVAGG3_0255740"/>
<reference evidence="1" key="1">
    <citation type="submission" date="2006-10" db="EMBL/GenBank/DDBJ databases">
        <authorList>
            <person name="Amadeo P."/>
            <person name="Zhao Q."/>
            <person name="Wortman J."/>
            <person name="Fraser-Liggett C."/>
            <person name="Carlton J."/>
        </authorList>
    </citation>
    <scope>NUCLEOTIDE SEQUENCE</scope>
    <source>
        <strain evidence="1">G3</strain>
    </source>
</reference>
<dbReference type="EMBL" id="DS113499">
    <property type="protein sequence ID" value="EAY03626.1"/>
    <property type="molecule type" value="Genomic_DNA"/>
</dbReference>
<name>A2EUN8_TRIV3</name>
<gene>
    <name evidence="1" type="ORF">TVAG_161650</name>
</gene>
<keyword evidence="2" id="KW-1185">Reference proteome</keyword>
<dbReference type="VEuPathDB" id="TrichDB:TVAG_161650"/>
<sequence>MTLDNSIARPIRRFLIKFEGKISHFYDTFFKASMIQNVVSVENLLRNNSHVKIKNLEKQSPNNILHLQSDIISKIFSGYAYKKVSTDITIEKDKPYIRLIINDPKTKSKFHDLDYIVIMNDNKTSSTSQEDKRSVYSNFLKDQPTKIQAGKNLKNTKYPGLYDQDFLKRVNHQLSSINNADLRKHQIIIKKLQDNGVMQKIKDKTAYASAGNTNQNQKFKDKLREISNSYKLIKESITVLKKDIINDFGSFPSYFDTLNSNLSKIIENLANIIFENNLEDPDNL</sequence>
<protein>
    <submittedName>
        <fullName evidence="1">Uncharacterized protein</fullName>
    </submittedName>
</protein>
<dbReference type="AlphaFoldDB" id="A2EUN8"/>
<dbReference type="InParanoid" id="A2EUN8"/>
<proteinExistence type="predicted"/>
<evidence type="ECO:0000313" key="1">
    <source>
        <dbReference type="EMBL" id="EAY03626.1"/>
    </source>
</evidence>